<evidence type="ECO:0000313" key="5">
    <source>
        <dbReference type="Proteomes" id="UP001307889"/>
    </source>
</evidence>
<evidence type="ECO:0000259" key="2">
    <source>
        <dbReference type="Pfam" id="PF20666"/>
    </source>
</evidence>
<dbReference type="Pfam" id="PF20666">
    <property type="entry name" value="ZW10_C"/>
    <property type="match status" value="1"/>
</dbReference>
<organism evidence="4 5">
    <name type="scientific">Nesidiocoris tenuis</name>
    <dbReference type="NCBI Taxonomy" id="355587"/>
    <lineage>
        <taxon>Eukaryota</taxon>
        <taxon>Metazoa</taxon>
        <taxon>Ecdysozoa</taxon>
        <taxon>Arthropoda</taxon>
        <taxon>Hexapoda</taxon>
        <taxon>Insecta</taxon>
        <taxon>Pterygota</taxon>
        <taxon>Neoptera</taxon>
        <taxon>Paraneoptera</taxon>
        <taxon>Hemiptera</taxon>
        <taxon>Heteroptera</taxon>
        <taxon>Panheteroptera</taxon>
        <taxon>Cimicomorpha</taxon>
        <taxon>Miridae</taxon>
        <taxon>Dicyphina</taxon>
        <taxon>Nesidiocoris</taxon>
    </lineage>
</organism>
<sequence>MTIVSEVLNTADEAEKLSLPVKMHEVVQAVAQLRSEVRELIDQKHVKLLRGQDSEKSVLLDRAIEVSGNVRELQTRLERQTGTTADSVREELRQMIESLTEARLTCELTRKLLDIDNEFVAAFADRNVQRYLSAAKHIKNVKELVTAERMNIEFATIFDALVQKYSINHDKFSSETLKLWKNEVSWVVFQLDPSRKSTRLQVNRNKDTLEDLIQTLNVFEICEPRVYAFAQSFKNDVLTPCIVDKISVTSSSSAEHYVLSVSSVTEDKPNVVQVIENLTVAFEFIYNHLDLKIDEERRFISELGALLADNFLSNLVSQSLSEAIPTKRQELPNYEALARKIIDFNNLLKNINFLPADCDKLVKFCGNVEEQFLDKTIERYLSTAREISKLKLHDITTVNSDPVEGSESREFDNAKVKKETSVPFSEIPEDFGKFPACQLSKSVLDLMTLVRQILDNVASSEHPIPNTPVRLFCTARDCINLYVELIPVIHFKLLESLPQEAALFHNNCFYIAHELITLNEPYRAKYNDQVVKIMGSFVDLVSYVRAQGLKVMEFQVSKQNDTIMGIISRSSLNSLAEDVVSSSLEKSLRQCVHQLSFLESMWVTVLPSHVYNRIMGQLCNSFLDEVIGQVCSNKDIKESAATHLARIFGYVQECLPKLFEEPLEVHRHVKKWYKFLELIRILDGSLIEIGDRWADGKGPLAIEFTAEQVRHLIKALFQVSDRRSAVLSRIK</sequence>
<dbReference type="Gene3D" id="1.10.357.150">
    <property type="match status" value="1"/>
</dbReference>
<evidence type="ECO:0000313" key="4">
    <source>
        <dbReference type="EMBL" id="BES96379.1"/>
    </source>
</evidence>
<protein>
    <submittedName>
        <fullName evidence="4">Centromere kinetochore protein zw10</fullName>
    </submittedName>
</protein>
<dbReference type="Pfam" id="PF22766">
    <property type="entry name" value="ZW10_C2"/>
    <property type="match status" value="1"/>
</dbReference>
<feature type="domain" description="Centromere/kinetochore protein zw10 middle" evidence="1">
    <location>
        <begin position="179"/>
        <end position="387"/>
    </location>
</feature>
<reference evidence="4 5" key="1">
    <citation type="submission" date="2023-09" db="EMBL/GenBank/DDBJ databases">
        <title>Nesidiocoris tenuis whole genome shotgun sequence.</title>
        <authorList>
            <person name="Shibata T."/>
            <person name="Shimoda M."/>
            <person name="Kobayashi T."/>
            <person name="Uehara T."/>
        </authorList>
    </citation>
    <scope>NUCLEOTIDE SEQUENCE [LARGE SCALE GENOMIC DNA]</scope>
    <source>
        <strain evidence="4 5">Japan</strain>
    </source>
</reference>
<gene>
    <name evidence="4" type="ORF">NTJ_09193</name>
</gene>
<accession>A0ABN7AXW5</accession>
<feature type="domain" description="Centromere/kinetochore protein zw10 C-terminal" evidence="2">
    <location>
        <begin position="434"/>
        <end position="563"/>
    </location>
</feature>
<proteinExistence type="predicted"/>
<dbReference type="Pfam" id="PF20665">
    <property type="entry name" value="Zw10_middle"/>
    <property type="match status" value="1"/>
</dbReference>
<dbReference type="Proteomes" id="UP001307889">
    <property type="component" value="Chromosome 7"/>
</dbReference>
<keyword evidence="5" id="KW-1185">Reference proteome</keyword>
<dbReference type="InterPro" id="IPR055148">
    <property type="entry name" value="ZW10_C_2"/>
</dbReference>
<feature type="domain" description="ZW10 C-terminal helical" evidence="3">
    <location>
        <begin position="586"/>
        <end position="730"/>
    </location>
</feature>
<name>A0ABN7AXW5_9HEMI</name>
<evidence type="ECO:0000259" key="3">
    <source>
        <dbReference type="Pfam" id="PF22766"/>
    </source>
</evidence>
<dbReference type="PANTHER" id="PTHR12205:SF0">
    <property type="entry name" value="CENTROMERE_KINETOCHORE PROTEIN ZW10 HOMOLOG"/>
    <property type="match status" value="1"/>
</dbReference>
<evidence type="ECO:0000259" key="1">
    <source>
        <dbReference type="Pfam" id="PF20665"/>
    </source>
</evidence>
<dbReference type="InterPro" id="IPR048343">
    <property type="entry name" value="ZW10_C"/>
</dbReference>
<dbReference type="InterPro" id="IPR048344">
    <property type="entry name" value="Zw10_middle"/>
</dbReference>
<dbReference type="PANTHER" id="PTHR12205">
    <property type="entry name" value="CENTROMERE/KINETOCHORE PROTEIN ZW10"/>
    <property type="match status" value="1"/>
</dbReference>
<dbReference type="InterPro" id="IPR046362">
    <property type="entry name" value="Zw10/DSL1_C_sf"/>
</dbReference>
<dbReference type="EMBL" id="AP028915">
    <property type="protein sequence ID" value="BES96379.1"/>
    <property type="molecule type" value="Genomic_DNA"/>
</dbReference>